<evidence type="ECO:0000256" key="9">
    <source>
        <dbReference type="ARBA" id="ARBA00022840"/>
    </source>
</evidence>
<keyword evidence="9 15" id="KW-0067">ATP-binding</keyword>
<evidence type="ECO:0000256" key="14">
    <source>
        <dbReference type="HAMAP-Rule" id="MF_00047"/>
    </source>
</evidence>
<evidence type="ECO:0000256" key="15">
    <source>
        <dbReference type="PROSITE-ProRule" id="PRU00409"/>
    </source>
</evidence>
<dbReference type="Pfam" id="PF01820">
    <property type="entry name" value="Dala_Dala_lig_N"/>
    <property type="match status" value="1"/>
</dbReference>
<dbReference type="NCBIfam" id="NF002527">
    <property type="entry name" value="PRK01966.1-3"/>
    <property type="match status" value="1"/>
</dbReference>
<dbReference type="InterPro" id="IPR005905">
    <property type="entry name" value="D_ala_D_ala"/>
</dbReference>
<keyword evidence="12 14" id="KW-0961">Cell wall biogenesis/degradation</keyword>
<comment type="cofactor">
    <cofactor evidence="2">
        <name>Mg(2+)</name>
        <dbReference type="ChEBI" id="CHEBI:18420"/>
    </cofactor>
</comment>
<dbReference type="Pfam" id="PF07478">
    <property type="entry name" value="Dala_Dala_lig_C"/>
    <property type="match status" value="1"/>
</dbReference>
<dbReference type="SUPFAM" id="SSF52440">
    <property type="entry name" value="PreATP-grasp domain"/>
    <property type="match status" value="1"/>
</dbReference>
<evidence type="ECO:0000256" key="6">
    <source>
        <dbReference type="ARBA" id="ARBA00022490"/>
    </source>
</evidence>
<dbReference type="PANTHER" id="PTHR23132">
    <property type="entry name" value="D-ALANINE--D-ALANINE LIGASE"/>
    <property type="match status" value="1"/>
</dbReference>
<evidence type="ECO:0000256" key="4">
    <source>
        <dbReference type="ARBA" id="ARBA00010871"/>
    </source>
</evidence>
<gene>
    <name evidence="14" type="primary">ddl</name>
    <name evidence="17" type="ORF">LQ567_09040</name>
</gene>
<evidence type="ECO:0000256" key="11">
    <source>
        <dbReference type="ARBA" id="ARBA00022984"/>
    </source>
</evidence>
<dbReference type="HAMAP" id="MF_00047">
    <property type="entry name" value="Dala_Dala_lig"/>
    <property type="match status" value="1"/>
</dbReference>
<evidence type="ECO:0000313" key="18">
    <source>
        <dbReference type="Proteomes" id="UP001199816"/>
    </source>
</evidence>
<comment type="similarity">
    <text evidence="4 14">Belongs to the D-alanine--D-alanine ligase family.</text>
</comment>
<evidence type="ECO:0000256" key="7">
    <source>
        <dbReference type="ARBA" id="ARBA00022598"/>
    </source>
</evidence>
<dbReference type="InterPro" id="IPR011127">
    <property type="entry name" value="Dala_Dala_lig_N"/>
</dbReference>
<dbReference type="Gene3D" id="3.30.1490.20">
    <property type="entry name" value="ATP-grasp fold, A domain"/>
    <property type="match status" value="1"/>
</dbReference>
<feature type="domain" description="ATP-grasp" evidence="16">
    <location>
        <begin position="121"/>
        <end position="324"/>
    </location>
</feature>
<sequence>MKKTIALVTGGLSGESVISYKSAATIEKHLDREKYEVYVVDINPEGWFYTDRSGQKTPVAKDDFSIVENGQKIRFDAVLIGMHGTPGEDGKLQGYFDMLGIPYTGCDAASSAITFNKRYAVAVAKMAGIGVANSLHLFAHTPVPAAAILEQLKLPVFVKPNNGGSSIGMSKVEDAAHLEDAIAKAFKEDSQVLVEEMISGREFTVGVYKANGAIHVLPLTEVKAHDGQSFFDFEAKYEGKSTEVTPAVVEEAIAEKVRAAARKVYEVFNCSGVIRIDFIYKEAEGRPYMLEVNTIPGQSAASIVPQQVAAAGGSLTDFYTLLVEACFEA</sequence>
<keyword evidence="7 14" id="KW-0436">Ligase</keyword>
<dbReference type="PROSITE" id="PS50975">
    <property type="entry name" value="ATP_GRASP"/>
    <property type="match status" value="1"/>
</dbReference>
<comment type="subcellular location">
    <subcellularLocation>
        <location evidence="3 14">Cytoplasm</location>
    </subcellularLocation>
</comment>
<comment type="caution">
    <text evidence="17">The sequence shown here is derived from an EMBL/GenBank/DDBJ whole genome shotgun (WGS) entry which is preliminary data.</text>
</comment>
<comment type="cofactor">
    <cofactor evidence="1">
        <name>Mn(2+)</name>
        <dbReference type="ChEBI" id="CHEBI:29035"/>
    </cofactor>
</comment>
<reference evidence="17 18" key="1">
    <citation type="submission" date="2021-11" db="EMBL/GenBank/DDBJ databases">
        <title>Genomic of Niabella pedocola.</title>
        <authorList>
            <person name="Wu T."/>
        </authorList>
    </citation>
    <scope>NUCLEOTIDE SEQUENCE [LARGE SCALE GENOMIC DNA]</scope>
    <source>
        <strain evidence="17 18">JCM 31011</strain>
    </source>
</reference>
<comment type="function">
    <text evidence="14">Cell wall formation.</text>
</comment>
<comment type="catalytic activity">
    <reaction evidence="13 14">
        <text>2 D-alanine + ATP = D-alanyl-D-alanine + ADP + phosphate + H(+)</text>
        <dbReference type="Rhea" id="RHEA:11224"/>
        <dbReference type="ChEBI" id="CHEBI:15378"/>
        <dbReference type="ChEBI" id="CHEBI:30616"/>
        <dbReference type="ChEBI" id="CHEBI:43474"/>
        <dbReference type="ChEBI" id="CHEBI:57416"/>
        <dbReference type="ChEBI" id="CHEBI:57822"/>
        <dbReference type="ChEBI" id="CHEBI:456216"/>
        <dbReference type="EC" id="6.3.2.4"/>
    </reaction>
</comment>
<keyword evidence="6 14" id="KW-0963">Cytoplasm</keyword>
<dbReference type="Proteomes" id="UP001199816">
    <property type="component" value="Unassembled WGS sequence"/>
</dbReference>
<dbReference type="Gene3D" id="3.30.470.20">
    <property type="entry name" value="ATP-grasp fold, B domain"/>
    <property type="match status" value="1"/>
</dbReference>
<dbReference type="EC" id="6.3.2.4" evidence="5 14"/>
<dbReference type="InterPro" id="IPR016185">
    <property type="entry name" value="PreATP-grasp_dom_sf"/>
</dbReference>
<evidence type="ECO:0000256" key="2">
    <source>
        <dbReference type="ARBA" id="ARBA00001946"/>
    </source>
</evidence>
<dbReference type="InterPro" id="IPR011761">
    <property type="entry name" value="ATP-grasp"/>
</dbReference>
<organism evidence="17 18">
    <name type="scientific">Niabella pedocola</name>
    <dbReference type="NCBI Taxonomy" id="1752077"/>
    <lineage>
        <taxon>Bacteria</taxon>
        <taxon>Pseudomonadati</taxon>
        <taxon>Bacteroidota</taxon>
        <taxon>Chitinophagia</taxon>
        <taxon>Chitinophagales</taxon>
        <taxon>Chitinophagaceae</taxon>
        <taxon>Niabella</taxon>
    </lineage>
</organism>
<keyword evidence="18" id="KW-1185">Reference proteome</keyword>
<evidence type="ECO:0000313" key="17">
    <source>
        <dbReference type="EMBL" id="MCD2422904.1"/>
    </source>
</evidence>
<accession>A0ABS8PP71</accession>
<dbReference type="PIRSF" id="PIRSF039102">
    <property type="entry name" value="Ddl/VanB"/>
    <property type="match status" value="1"/>
</dbReference>
<keyword evidence="8 15" id="KW-0547">Nucleotide-binding</keyword>
<dbReference type="SUPFAM" id="SSF56059">
    <property type="entry name" value="Glutathione synthetase ATP-binding domain-like"/>
    <property type="match status" value="1"/>
</dbReference>
<evidence type="ECO:0000256" key="8">
    <source>
        <dbReference type="ARBA" id="ARBA00022741"/>
    </source>
</evidence>
<dbReference type="RefSeq" id="WP_231004175.1">
    <property type="nucleotide sequence ID" value="NZ_JAJNEC010000005.1"/>
</dbReference>
<dbReference type="PROSITE" id="PS00843">
    <property type="entry name" value="DALA_DALA_LIGASE_1"/>
    <property type="match status" value="1"/>
</dbReference>
<comment type="pathway">
    <text evidence="14">Cell wall biogenesis; peptidoglycan biosynthesis.</text>
</comment>
<dbReference type="Gene3D" id="3.40.50.20">
    <property type="match status" value="1"/>
</dbReference>
<dbReference type="InterPro" id="IPR013815">
    <property type="entry name" value="ATP_grasp_subdomain_1"/>
</dbReference>
<keyword evidence="11 14" id="KW-0573">Peptidoglycan synthesis</keyword>
<proteinExistence type="inferred from homology"/>
<evidence type="ECO:0000256" key="3">
    <source>
        <dbReference type="ARBA" id="ARBA00004496"/>
    </source>
</evidence>
<dbReference type="NCBIfam" id="NF002378">
    <property type="entry name" value="PRK01372.1"/>
    <property type="match status" value="1"/>
</dbReference>
<dbReference type="PANTHER" id="PTHR23132:SF23">
    <property type="entry name" value="D-ALANINE--D-ALANINE LIGASE B"/>
    <property type="match status" value="1"/>
</dbReference>
<dbReference type="InterPro" id="IPR000291">
    <property type="entry name" value="D-Ala_lig_Van_CS"/>
</dbReference>
<dbReference type="EMBL" id="JAJNEC010000005">
    <property type="protein sequence ID" value="MCD2422904.1"/>
    <property type="molecule type" value="Genomic_DNA"/>
</dbReference>
<evidence type="ECO:0000256" key="10">
    <source>
        <dbReference type="ARBA" id="ARBA00022960"/>
    </source>
</evidence>
<keyword evidence="10 14" id="KW-0133">Cell shape</keyword>
<evidence type="ECO:0000256" key="5">
    <source>
        <dbReference type="ARBA" id="ARBA00012216"/>
    </source>
</evidence>
<evidence type="ECO:0000256" key="12">
    <source>
        <dbReference type="ARBA" id="ARBA00023316"/>
    </source>
</evidence>
<dbReference type="InterPro" id="IPR011095">
    <property type="entry name" value="Dala_Dala_lig_C"/>
</dbReference>
<evidence type="ECO:0000256" key="1">
    <source>
        <dbReference type="ARBA" id="ARBA00001936"/>
    </source>
</evidence>
<name>A0ABS8PP71_9BACT</name>
<dbReference type="GO" id="GO:0008716">
    <property type="term" value="F:D-alanine-D-alanine ligase activity"/>
    <property type="evidence" value="ECO:0007669"/>
    <property type="project" value="UniProtKB-EC"/>
</dbReference>
<evidence type="ECO:0000256" key="13">
    <source>
        <dbReference type="ARBA" id="ARBA00047614"/>
    </source>
</evidence>
<evidence type="ECO:0000259" key="16">
    <source>
        <dbReference type="PROSITE" id="PS50975"/>
    </source>
</evidence>
<dbReference type="NCBIfam" id="TIGR01205">
    <property type="entry name" value="D_ala_D_alaTIGR"/>
    <property type="match status" value="1"/>
</dbReference>
<protein>
    <recommendedName>
        <fullName evidence="5 14">D-alanine--D-alanine ligase</fullName>
        <ecNumber evidence="5 14">6.3.2.4</ecNumber>
    </recommendedName>
    <alternativeName>
        <fullName evidence="14">D-Ala-D-Ala ligase</fullName>
    </alternativeName>
    <alternativeName>
        <fullName evidence="14">D-alanylalanine synthetase</fullName>
    </alternativeName>
</protein>